<organism evidence="9 10">
    <name type="scientific">Nadsonia fulvescens var. elongata DSM 6958</name>
    <dbReference type="NCBI Taxonomy" id="857566"/>
    <lineage>
        <taxon>Eukaryota</taxon>
        <taxon>Fungi</taxon>
        <taxon>Dikarya</taxon>
        <taxon>Ascomycota</taxon>
        <taxon>Saccharomycotina</taxon>
        <taxon>Dipodascomycetes</taxon>
        <taxon>Dipodascales</taxon>
        <taxon>Dipodascales incertae sedis</taxon>
        <taxon>Nadsonia</taxon>
    </lineage>
</organism>
<accession>A0A1E3PD26</accession>
<dbReference type="InterPro" id="IPR038881">
    <property type="entry name" value="Yae1-like"/>
</dbReference>
<dbReference type="PANTHER" id="PTHR18829:SF0">
    <property type="entry name" value="PROTEIN YAE1 HOMOLOG"/>
    <property type="match status" value="1"/>
</dbReference>
<sequence length="119" mass="13242">GEIEYQNLGPSLKKVHRDHHTPGYLEGITKSKAEMLQPGFNTGYPIGGQIGKQVGYIIGVLQGLGLTEEEELARAEFSVENLLKRVDDSNTGFWDENADPIWEGIHPVIAKWIDRVEAL</sequence>
<dbReference type="GO" id="GO:0005634">
    <property type="term" value="C:nucleus"/>
    <property type="evidence" value="ECO:0007669"/>
    <property type="project" value="UniProtKB-SubCell"/>
</dbReference>
<evidence type="ECO:0000256" key="6">
    <source>
        <dbReference type="ARBA" id="ARBA00022490"/>
    </source>
</evidence>
<dbReference type="OrthoDB" id="20086at2759"/>
<feature type="non-terminal residue" evidence="9">
    <location>
        <position position="119"/>
    </location>
</feature>
<keyword evidence="6" id="KW-0963">Cytoplasm</keyword>
<evidence type="ECO:0000256" key="1">
    <source>
        <dbReference type="ARBA" id="ARBA00004123"/>
    </source>
</evidence>
<dbReference type="PANTHER" id="PTHR18829">
    <property type="entry name" value="PROTEIN YAE1 HOMOLOG"/>
    <property type="match status" value="1"/>
</dbReference>
<evidence type="ECO:0000256" key="2">
    <source>
        <dbReference type="ARBA" id="ARBA00004496"/>
    </source>
</evidence>
<dbReference type="InterPro" id="IPR019191">
    <property type="entry name" value="Essential_protein_Yae1_N"/>
</dbReference>
<comment type="subcellular location">
    <subcellularLocation>
        <location evidence="2">Cytoplasm</location>
    </subcellularLocation>
    <subcellularLocation>
        <location evidence="1">Nucleus</location>
    </subcellularLocation>
</comment>
<dbReference type="EMBL" id="KV454415">
    <property type="protein sequence ID" value="ODQ63315.1"/>
    <property type="molecule type" value="Genomic_DNA"/>
</dbReference>
<feature type="domain" description="Essential protein Yae1 N-terminal" evidence="8">
    <location>
        <begin position="23"/>
        <end position="61"/>
    </location>
</feature>
<dbReference type="Pfam" id="PF09811">
    <property type="entry name" value="Yae1_N"/>
    <property type="match status" value="1"/>
</dbReference>
<dbReference type="Proteomes" id="UP000095009">
    <property type="component" value="Unassembled WGS sequence"/>
</dbReference>
<dbReference type="GO" id="GO:0005737">
    <property type="term" value="C:cytoplasm"/>
    <property type="evidence" value="ECO:0007669"/>
    <property type="project" value="UniProtKB-SubCell"/>
</dbReference>
<evidence type="ECO:0000256" key="3">
    <source>
        <dbReference type="ARBA" id="ARBA00007096"/>
    </source>
</evidence>
<reference evidence="9 10" key="1">
    <citation type="journal article" date="2016" name="Proc. Natl. Acad. Sci. U.S.A.">
        <title>Comparative genomics of biotechnologically important yeasts.</title>
        <authorList>
            <person name="Riley R."/>
            <person name="Haridas S."/>
            <person name="Wolfe K.H."/>
            <person name="Lopes M.R."/>
            <person name="Hittinger C.T."/>
            <person name="Goeker M."/>
            <person name="Salamov A.A."/>
            <person name="Wisecaver J.H."/>
            <person name="Long T.M."/>
            <person name="Calvey C.H."/>
            <person name="Aerts A.L."/>
            <person name="Barry K.W."/>
            <person name="Choi C."/>
            <person name="Clum A."/>
            <person name="Coughlan A.Y."/>
            <person name="Deshpande S."/>
            <person name="Douglass A.P."/>
            <person name="Hanson S.J."/>
            <person name="Klenk H.-P."/>
            <person name="LaButti K.M."/>
            <person name="Lapidus A."/>
            <person name="Lindquist E.A."/>
            <person name="Lipzen A.M."/>
            <person name="Meier-Kolthoff J.P."/>
            <person name="Ohm R.A."/>
            <person name="Otillar R.P."/>
            <person name="Pangilinan J.L."/>
            <person name="Peng Y."/>
            <person name="Rokas A."/>
            <person name="Rosa C.A."/>
            <person name="Scheuner C."/>
            <person name="Sibirny A.A."/>
            <person name="Slot J.C."/>
            <person name="Stielow J.B."/>
            <person name="Sun H."/>
            <person name="Kurtzman C.P."/>
            <person name="Blackwell M."/>
            <person name="Grigoriev I.V."/>
            <person name="Jeffries T.W."/>
        </authorList>
    </citation>
    <scope>NUCLEOTIDE SEQUENCE [LARGE SCALE GENOMIC DNA]</scope>
    <source>
        <strain evidence="9 10">DSM 6958</strain>
    </source>
</reference>
<comment type="similarity">
    <text evidence="3">Belongs to the YAE1 family.</text>
</comment>
<evidence type="ECO:0000256" key="4">
    <source>
        <dbReference type="ARBA" id="ARBA00017286"/>
    </source>
</evidence>
<evidence type="ECO:0000313" key="10">
    <source>
        <dbReference type="Proteomes" id="UP000095009"/>
    </source>
</evidence>
<evidence type="ECO:0000259" key="8">
    <source>
        <dbReference type="Pfam" id="PF09811"/>
    </source>
</evidence>
<feature type="non-terminal residue" evidence="9">
    <location>
        <position position="1"/>
    </location>
</feature>
<name>A0A1E3PD26_9ASCO</name>
<dbReference type="AlphaFoldDB" id="A0A1E3PD26"/>
<evidence type="ECO:0000313" key="9">
    <source>
        <dbReference type="EMBL" id="ODQ63315.1"/>
    </source>
</evidence>
<dbReference type="STRING" id="857566.A0A1E3PD26"/>
<protein>
    <recommendedName>
        <fullName evidence="5">Protein YAE1</fullName>
    </recommendedName>
    <alternativeName>
        <fullName evidence="4">Protein yae1</fullName>
    </alternativeName>
</protein>
<proteinExistence type="inferred from homology"/>
<evidence type="ECO:0000256" key="7">
    <source>
        <dbReference type="ARBA" id="ARBA00023242"/>
    </source>
</evidence>
<keyword evidence="7" id="KW-0539">Nucleus</keyword>
<gene>
    <name evidence="9" type="ORF">NADFUDRAFT_8805</name>
</gene>
<evidence type="ECO:0000256" key="5">
    <source>
        <dbReference type="ARBA" id="ARBA00018400"/>
    </source>
</evidence>
<keyword evidence="10" id="KW-1185">Reference proteome</keyword>